<keyword evidence="1" id="KW-0812">Transmembrane</keyword>
<evidence type="ECO:0000313" key="2">
    <source>
        <dbReference type="EMBL" id="MBB5697933.1"/>
    </source>
</evidence>
<feature type="transmembrane region" description="Helical" evidence="1">
    <location>
        <begin position="12"/>
        <end position="33"/>
    </location>
</feature>
<protein>
    <submittedName>
        <fullName evidence="2">Uncharacterized protein</fullName>
    </submittedName>
</protein>
<dbReference type="EMBL" id="JACIJJ010000002">
    <property type="protein sequence ID" value="MBB5697933.1"/>
    <property type="molecule type" value="Genomic_DNA"/>
</dbReference>
<organism evidence="2 3">
    <name type="scientific">Sphingomonas yantingensis</name>
    <dbReference type="NCBI Taxonomy" id="1241761"/>
    <lineage>
        <taxon>Bacteria</taxon>
        <taxon>Pseudomonadati</taxon>
        <taxon>Pseudomonadota</taxon>
        <taxon>Alphaproteobacteria</taxon>
        <taxon>Sphingomonadales</taxon>
        <taxon>Sphingomonadaceae</taxon>
        <taxon>Sphingomonas</taxon>
    </lineage>
</organism>
<feature type="transmembrane region" description="Helical" evidence="1">
    <location>
        <begin position="124"/>
        <end position="143"/>
    </location>
</feature>
<dbReference type="RefSeq" id="WP_184026031.1">
    <property type="nucleotide sequence ID" value="NZ_JACIJJ010000002.1"/>
</dbReference>
<dbReference type="AlphaFoldDB" id="A0A7W9EH98"/>
<dbReference type="Proteomes" id="UP000557739">
    <property type="component" value="Unassembled WGS sequence"/>
</dbReference>
<sequence length="149" mass="14614">MSLSALIAREAAVGAVINGVLSAAFAFVLFGGARVVAGAALVADAPVQSFAVAFVATLVPTLLVRQRMRCGGLSGEAATRTAGHAVVRALLVAAAVSLGAWGVQALLFADGAGIDRGAVLIGKTLYGAALGAIVTAVAVKVAICESGIQ</sequence>
<feature type="transmembrane region" description="Helical" evidence="1">
    <location>
        <begin position="85"/>
        <end position="104"/>
    </location>
</feature>
<accession>A0A7W9EH98</accession>
<proteinExistence type="predicted"/>
<keyword evidence="1" id="KW-1133">Transmembrane helix</keyword>
<gene>
    <name evidence="2" type="ORF">FHR19_001278</name>
</gene>
<feature type="transmembrane region" description="Helical" evidence="1">
    <location>
        <begin position="45"/>
        <end position="64"/>
    </location>
</feature>
<name>A0A7W9EH98_9SPHN</name>
<reference evidence="2 3" key="1">
    <citation type="submission" date="2020-08" db="EMBL/GenBank/DDBJ databases">
        <title>Genomic Encyclopedia of Type Strains, Phase IV (KMG-IV): sequencing the most valuable type-strain genomes for metagenomic binning, comparative biology and taxonomic classification.</title>
        <authorList>
            <person name="Goeker M."/>
        </authorList>
    </citation>
    <scope>NUCLEOTIDE SEQUENCE [LARGE SCALE GENOMIC DNA]</scope>
    <source>
        <strain evidence="2 3">DSM 27244</strain>
    </source>
</reference>
<keyword evidence="3" id="KW-1185">Reference proteome</keyword>
<evidence type="ECO:0000313" key="3">
    <source>
        <dbReference type="Proteomes" id="UP000557739"/>
    </source>
</evidence>
<comment type="caution">
    <text evidence="2">The sequence shown here is derived from an EMBL/GenBank/DDBJ whole genome shotgun (WGS) entry which is preliminary data.</text>
</comment>
<evidence type="ECO:0000256" key="1">
    <source>
        <dbReference type="SAM" id="Phobius"/>
    </source>
</evidence>
<keyword evidence="1" id="KW-0472">Membrane</keyword>